<gene>
    <name evidence="1" type="ORF">METZ01_LOCUS339320</name>
</gene>
<evidence type="ECO:0000313" key="1">
    <source>
        <dbReference type="EMBL" id="SVC86466.1"/>
    </source>
</evidence>
<sequence length="37" mass="4184">MKNTITLFVSLLALSGCEKTPKYSNELIQKGENHFNN</sequence>
<feature type="non-terminal residue" evidence="1">
    <location>
        <position position="37"/>
    </location>
</feature>
<dbReference type="AlphaFoldDB" id="A0A382QLZ2"/>
<name>A0A382QLZ2_9ZZZZ</name>
<dbReference type="PROSITE" id="PS51257">
    <property type="entry name" value="PROKAR_LIPOPROTEIN"/>
    <property type="match status" value="1"/>
</dbReference>
<dbReference type="EMBL" id="UINC01115436">
    <property type="protein sequence ID" value="SVC86466.1"/>
    <property type="molecule type" value="Genomic_DNA"/>
</dbReference>
<protein>
    <submittedName>
        <fullName evidence="1">Uncharacterized protein</fullName>
    </submittedName>
</protein>
<accession>A0A382QLZ2</accession>
<reference evidence="1" key="1">
    <citation type="submission" date="2018-05" db="EMBL/GenBank/DDBJ databases">
        <authorList>
            <person name="Lanie J.A."/>
            <person name="Ng W.-L."/>
            <person name="Kazmierczak K.M."/>
            <person name="Andrzejewski T.M."/>
            <person name="Davidsen T.M."/>
            <person name="Wayne K.J."/>
            <person name="Tettelin H."/>
            <person name="Glass J.I."/>
            <person name="Rusch D."/>
            <person name="Podicherti R."/>
            <person name="Tsui H.-C.T."/>
            <person name="Winkler M.E."/>
        </authorList>
    </citation>
    <scope>NUCLEOTIDE SEQUENCE</scope>
</reference>
<organism evidence="1">
    <name type="scientific">marine metagenome</name>
    <dbReference type="NCBI Taxonomy" id="408172"/>
    <lineage>
        <taxon>unclassified sequences</taxon>
        <taxon>metagenomes</taxon>
        <taxon>ecological metagenomes</taxon>
    </lineage>
</organism>
<proteinExistence type="predicted"/>